<proteinExistence type="predicted"/>
<feature type="transmembrane region" description="Helical" evidence="5">
    <location>
        <begin position="106"/>
        <end position="124"/>
    </location>
</feature>
<evidence type="ECO:0000256" key="4">
    <source>
        <dbReference type="ARBA" id="ARBA00023136"/>
    </source>
</evidence>
<dbReference type="Gene3D" id="1.20.1250.20">
    <property type="entry name" value="MFS general substrate transporter like domains"/>
    <property type="match status" value="2"/>
</dbReference>
<feature type="transmembrane region" description="Helical" evidence="5">
    <location>
        <begin position="244"/>
        <end position="263"/>
    </location>
</feature>
<keyword evidence="4 5" id="KW-0472">Membrane</keyword>
<evidence type="ECO:0000256" key="1">
    <source>
        <dbReference type="ARBA" id="ARBA00004141"/>
    </source>
</evidence>
<dbReference type="InterPro" id="IPR011701">
    <property type="entry name" value="MFS"/>
</dbReference>
<dbReference type="SUPFAM" id="SSF103473">
    <property type="entry name" value="MFS general substrate transporter"/>
    <property type="match status" value="1"/>
</dbReference>
<evidence type="ECO:0000256" key="3">
    <source>
        <dbReference type="ARBA" id="ARBA00022989"/>
    </source>
</evidence>
<protein>
    <submittedName>
        <fullName evidence="6">MFS transporter</fullName>
    </submittedName>
</protein>
<keyword evidence="2 5" id="KW-0812">Transmembrane</keyword>
<name>A0ABV5YR02_9ACTN</name>
<feature type="transmembrane region" description="Helical" evidence="5">
    <location>
        <begin position="145"/>
        <end position="166"/>
    </location>
</feature>
<accession>A0ABV5YR02</accession>
<feature type="transmembrane region" description="Helical" evidence="5">
    <location>
        <begin position="299"/>
        <end position="321"/>
    </location>
</feature>
<reference evidence="6 7" key="1">
    <citation type="submission" date="2024-09" db="EMBL/GenBank/DDBJ databases">
        <authorList>
            <person name="Sun Q."/>
            <person name="Mori K."/>
        </authorList>
    </citation>
    <scope>NUCLEOTIDE SEQUENCE [LARGE SCALE GENOMIC DNA]</scope>
    <source>
        <strain evidence="6 7">TBRC 0563</strain>
    </source>
</reference>
<evidence type="ECO:0000256" key="5">
    <source>
        <dbReference type="SAM" id="Phobius"/>
    </source>
</evidence>
<dbReference type="CDD" id="cd17393">
    <property type="entry name" value="MFS_MosC_like"/>
    <property type="match status" value="1"/>
</dbReference>
<feature type="transmembrane region" description="Helical" evidence="5">
    <location>
        <begin position="211"/>
        <end position="232"/>
    </location>
</feature>
<dbReference type="EMBL" id="JBHLZP010000329">
    <property type="protein sequence ID" value="MFB9836971.1"/>
    <property type="molecule type" value="Genomic_DNA"/>
</dbReference>
<dbReference type="PANTHER" id="PTHR23514">
    <property type="entry name" value="BYPASS OF STOP CODON PROTEIN 6"/>
    <property type="match status" value="1"/>
</dbReference>
<feature type="transmembrane region" description="Helical" evidence="5">
    <location>
        <begin position="360"/>
        <end position="381"/>
    </location>
</feature>
<comment type="caution">
    <text evidence="6">The sequence shown here is derived from an EMBL/GenBank/DDBJ whole genome shotgun (WGS) entry which is preliminary data.</text>
</comment>
<dbReference type="Proteomes" id="UP001589627">
    <property type="component" value="Unassembled WGS sequence"/>
</dbReference>
<gene>
    <name evidence="6" type="ORF">ACFFNX_32845</name>
</gene>
<dbReference type="InterPro" id="IPR051788">
    <property type="entry name" value="MFS_Transporter"/>
</dbReference>
<sequence length="386" mass="38175">MTMTAVTTPVRRDRQARLAVAVTFGLHGVAAGSWAGRVPWVKEARHLSSAGLGLALMGAAVGGLVAAPLAALLIGRFGSRGMTRVGGVTMAVSVSLIAIAPSLPTIFAALVLFGATGGVLDVAMNANGVVVQERYGRSIMSGLHGIWSIGGLTGSGLAGLAARAGMGAPTHLLIVGIALGVVSVVSGFWLIPAPRAATGKVFAIPDRGLLLLGAVIFCGLFAEAAAADWSAVYLHTAADAPQDVAAWGYAAFSLAMAGARLLGDRLVARVGPARLVRAAALTGAAGLALGLLVPVTAVVIVAFAILGIGMATVVPLTFSAAGRTPGHDPGTAVAAVATVGYAGWLLAPPIIGFVAQGTSLTVALALVTVMTALIAVPAGALRATGG</sequence>
<dbReference type="RefSeq" id="WP_378209759.1">
    <property type="nucleotide sequence ID" value="NZ_JBHLZP010000329.1"/>
</dbReference>
<feature type="transmembrane region" description="Helical" evidence="5">
    <location>
        <begin position="172"/>
        <end position="191"/>
    </location>
</feature>
<comment type="subcellular location">
    <subcellularLocation>
        <location evidence="1">Membrane</location>
        <topology evidence="1">Multi-pass membrane protein</topology>
    </subcellularLocation>
</comment>
<keyword evidence="7" id="KW-1185">Reference proteome</keyword>
<feature type="transmembrane region" description="Helical" evidence="5">
    <location>
        <begin position="81"/>
        <end position="100"/>
    </location>
</feature>
<keyword evidence="3 5" id="KW-1133">Transmembrane helix</keyword>
<evidence type="ECO:0000256" key="2">
    <source>
        <dbReference type="ARBA" id="ARBA00022692"/>
    </source>
</evidence>
<dbReference type="InterPro" id="IPR036259">
    <property type="entry name" value="MFS_trans_sf"/>
</dbReference>
<evidence type="ECO:0000313" key="6">
    <source>
        <dbReference type="EMBL" id="MFB9836971.1"/>
    </source>
</evidence>
<evidence type="ECO:0000313" key="7">
    <source>
        <dbReference type="Proteomes" id="UP001589627"/>
    </source>
</evidence>
<dbReference type="Pfam" id="PF07690">
    <property type="entry name" value="MFS_1"/>
    <property type="match status" value="1"/>
</dbReference>
<feature type="transmembrane region" description="Helical" evidence="5">
    <location>
        <begin position="51"/>
        <end position="74"/>
    </location>
</feature>
<feature type="transmembrane region" description="Helical" evidence="5">
    <location>
        <begin position="333"/>
        <end position="354"/>
    </location>
</feature>
<organism evidence="6 7">
    <name type="scientific">Actinoallomurus acaciae</name>
    <dbReference type="NCBI Taxonomy" id="502577"/>
    <lineage>
        <taxon>Bacteria</taxon>
        <taxon>Bacillati</taxon>
        <taxon>Actinomycetota</taxon>
        <taxon>Actinomycetes</taxon>
        <taxon>Streptosporangiales</taxon>
        <taxon>Thermomonosporaceae</taxon>
        <taxon>Actinoallomurus</taxon>
    </lineage>
</organism>
<dbReference type="PANTHER" id="PTHR23514:SF13">
    <property type="entry name" value="INNER MEMBRANE PROTEIN YBJJ"/>
    <property type="match status" value="1"/>
</dbReference>